<dbReference type="InterPro" id="IPR026055">
    <property type="entry name" value="FAR"/>
</dbReference>
<dbReference type="VEuPathDB" id="VectorBase:SCAU007670"/>
<dbReference type="InterPro" id="IPR013120">
    <property type="entry name" value="FAR_NAD-bd"/>
</dbReference>
<dbReference type="Gene3D" id="3.40.50.720">
    <property type="entry name" value="NAD(P)-binding Rossmann-like Domain"/>
    <property type="match status" value="1"/>
</dbReference>
<reference evidence="3" key="1">
    <citation type="submission" date="2020-05" db="UniProtKB">
        <authorList>
            <consortium name="EnsemblMetazoa"/>
        </authorList>
    </citation>
    <scope>IDENTIFICATION</scope>
    <source>
        <strain evidence="3">USDA</strain>
    </source>
</reference>
<organism evidence="3 4">
    <name type="scientific">Stomoxys calcitrans</name>
    <name type="common">Stable fly</name>
    <name type="synonym">Conops calcitrans</name>
    <dbReference type="NCBI Taxonomy" id="35570"/>
    <lineage>
        <taxon>Eukaryota</taxon>
        <taxon>Metazoa</taxon>
        <taxon>Ecdysozoa</taxon>
        <taxon>Arthropoda</taxon>
        <taxon>Hexapoda</taxon>
        <taxon>Insecta</taxon>
        <taxon>Pterygota</taxon>
        <taxon>Neoptera</taxon>
        <taxon>Endopterygota</taxon>
        <taxon>Diptera</taxon>
        <taxon>Brachycera</taxon>
        <taxon>Muscomorpha</taxon>
        <taxon>Muscoidea</taxon>
        <taxon>Muscidae</taxon>
        <taxon>Stomoxys</taxon>
    </lineage>
</organism>
<keyword evidence="1" id="KW-0472">Membrane</keyword>
<keyword evidence="1" id="KW-0560">Oxidoreductase</keyword>
<feature type="domain" description="Thioester reductase (TE)" evidence="2">
    <location>
        <begin position="13"/>
        <end position="284"/>
    </location>
</feature>
<dbReference type="AlphaFoldDB" id="A0A1I8PFU9"/>
<keyword evidence="1" id="KW-0444">Lipid biosynthesis</keyword>
<dbReference type="GO" id="GO:0005777">
    <property type="term" value="C:peroxisome"/>
    <property type="evidence" value="ECO:0007669"/>
    <property type="project" value="TreeGrafter"/>
</dbReference>
<comment type="catalytic activity">
    <reaction evidence="1">
        <text>a long-chain fatty acyl-CoA + 2 NADPH + 2 H(+) = a long-chain primary fatty alcohol + 2 NADP(+) + CoA</text>
        <dbReference type="Rhea" id="RHEA:52716"/>
        <dbReference type="ChEBI" id="CHEBI:15378"/>
        <dbReference type="ChEBI" id="CHEBI:57287"/>
        <dbReference type="ChEBI" id="CHEBI:57783"/>
        <dbReference type="ChEBI" id="CHEBI:58349"/>
        <dbReference type="ChEBI" id="CHEBI:77396"/>
        <dbReference type="ChEBI" id="CHEBI:83139"/>
        <dbReference type="EC" id="1.2.1.84"/>
    </reaction>
</comment>
<dbReference type="OrthoDB" id="429813at2759"/>
<evidence type="ECO:0000313" key="3">
    <source>
        <dbReference type="EnsemblMetazoa" id="SCAU007670-PC"/>
    </source>
</evidence>
<dbReference type="Pfam" id="PF07993">
    <property type="entry name" value="NAD_binding_4"/>
    <property type="match status" value="1"/>
</dbReference>
<dbReference type="GO" id="GO:0102965">
    <property type="term" value="F:alcohol-forming long-chain fatty acyl-CoA reductase activity"/>
    <property type="evidence" value="ECO:0007669"/>
    <property type="project" value="UniProtKB-EC"/>
</dbReference>
<dbReference type="EnsemblMetazoa" id="SCAU007670-RC">
    <property type="protein sequence ID" value="SCAU007670-PC"/>
    <property type="gene ID" value="SCAU007670"/>
</dbReference>
<dbReference type="CDD" id="cd05236">
    <property type="entry name" value="FAR-N_SDR_e"/>
    <property type="match status" value="1"/>
</dbReference>
<comment type="similarity">
    <text evidence="1">Belongs to the fatty acyl-CoA reductase family.</text>
</comment>
<protein>
    <recommendedName>
        <fullName evidence="1">Fatty acyl-CoA reductase</fullName>
        <ecNumber evidence="1">1.2.1.84</ecNumber>
    </recommendedName>
</protein>
<keyword evidence="1" id="KW-0443">Lipid metabolism</keyword>
<dbReference type="InterPro" id="IPR036291">
    <property type="entry name" value="NAD(P)-bd_dom_sf"/>
</dbReference>
<dbReference type="GO" id="GO:0035336">
    <property type="term" value="P:long-chain fatty-acyl-CoA metabolic process"/>
    <property type="evidence" value="ECO:0007669"/>
    <property type="project" value="TreeGrafter"/>
</dbReference>
<comment type="function">
    <text evidence="1">Catalyzes the reduction of fatty acyl-CoA to fatty alcohols.</text>
</comment>
<evidence type="ECO:0000259" key="2">
    <source>
        <dbReference type="Pfam" id="PF07993"/>
    </source>
</evidence>
<dbReference type="GO" id="GO:0080019">
    <property type="term" value="F:alcohol-forming very long-chain fatty acyl-CoA reductase activity"/>
    <property type="evidence" value="ECO:0007669"/>
    <property type="project" value="InterPro"/>
</dbReference>
<feature type="transmembrane region" description="Helical" evidence="1">
    <location>
        <begin position="474"/>
        <end position="496"/>
    </location>
</feature>
<keyword evidence="1" id="KW-0521">NADP</keyword>
<name>A0A1I8PFU9_STOCA</name>
<evidence type="ECO:0000256" key="1">
    <source>
        <dbReference type="RuleBase" id="RU363097"/>
    </source>
</evidence>
<keyword evidence="1" id="KW-1133">Transmembrane helix</keyword>
<gene>
    <name evidence="3" type="primary">106091135</name>
</gene>
<accession>A0A1I8PFU9</accession>
<dbReference type="EC" id="1.2.1.84" evidence="1"/>
<keyword evidence="1" id="KW-0812">Transmembrane</keyword>
<feature type="transmembrane region" description="Helical" evidence="1">
    <location>
        <begin position="353"/>
        <end position="378"/>
    </location>
</feature>
<dbReference type="SUPFAM" id="SSF51735">
    <property type="entry name" value="NAD(P)-binding Rossmann-fold domains"/>
    <property type="match status" value="1"/>
</dbReference>
<evidence type="ECO:0000313" key="4">
    <source>
        <dbReference type="Proteomes" id="UP000095300"/>
    </source>
</evidence>
<dbReference type="PANTHER" id="PTHR11011">
    <property type="entry name" value="MALE STERILITY PROTEIN 2-RELATED"/>
    <property type="match status" value="1"/>
</dbReference>
<dbReference type="PANTHER" id="PTHR11011:SF24">
    <property type="entry name" value="FATTY ACYL-COA REDUCTASE"/>
    <property type="match status" value="1"/>
</dbReference>
<sequence length="499" mass="57313">MISEFFKGREIFITGGSGILGKALIEKLLRSCNIGKIYILLRPKNRTPLQERLKTLKQDKIFRRLNSEKPNEFDDKICPIPGDVELPMLGITPEYMKLLANVSIVFHGAATVRFDEPLLQAVKLNVGGTLEALRFGETLKHLEVFMHVSTFFSNPYLEFTEAKLYEPPMDWKFLLNLANRNDISEEIMEALTRKLIIGFPNTYCFTKNIAESLVNDFCDKLPLVIYRPAILIMSAEEPEPGFPTNLTGAVGMFVLTGTGLLKVMNSPKEVFIDFTPQDLAIKSMAFFAMKTAQIYAQDCRPTEIPIFHTSMYTHIDVTYAGYVDLLLENGIFRDAAYNKNLLLPGIKFTTNNLIFYFLFILKHILPALLVDFLLILFGRKPVVMKAQRKTLIMMQVLLPFTWNTYKSNGICCAEEMMQKLHGTEFNMDILRIANLNSTLLAVARSTSFAVREILLKEDPSTLPRARRILQIKYLLYRLVQFYFAYKLYHIIVRWIFKQL</sequence>
<dbReference type="Proteomes" id="UP000095300">
    <property type="component" value="Unassembled WGS sequence"/>
</dbReference>
<keyword evidence="4" id="KW-1185">Reference proteome</keyword>
<proteinExistence type="inferred from homology"/>